<sequence length="387" mass="43770">MKTKQLWRGFLSSIIPFLDIKRAYQVYGHLLEEAVVRVLKSGQYLNGPETEALERELSQYLGVRYAVGVSSGTEALYLILKALDLPKGSYVLLPSFTFVATCEVVVRAGLIPHFVDVEAESGNISPQALEEAYSVLISQGRQVSAVIAVSIFGIPARLREIAEFCAKRGLYLIEDICQAFGAELEGKKVGTFGIASATSFYPTKTLSCAGDGGMVFTHDEKLAQKIRILKEHGQTGSYYYEYHGVNGRIDEIQCAILRVKFQYFQREKTLRADLASFYEEELRKIPQVRLLVPPHGSNPNYSIFSIRAEKRDALRAFLERNGIYTRIYYPLPLHLQPVYRELKFKEGDLPETEALCREILSLPFYPYLKLEEAKRVVEMIEAFYEAG</sequence>
<dbReference type="Gene3D" id="3.40.640.10">
    <property type="entry name" value="Type I PLP-dependent aspartate aminotransferase-like (Major domain)"/>
    <property type="match status" value="1"/>
</dbReference>
<dbReference type="InterPro" id="IPR000653">
    <property type="entry name" value="DegT/StrS_aminotransferase"/>
</dbReference>
<dbReference type="Pfam" id="PF01041">
    <property type="entry name" value="DegT_DnrJ_EryC1"/>
    <property type="match status" value="1"/>
</dbReference>
<gene>
    <name evidence="6" type="ORF">ENT73_02945</name>
</gene>
<dbReference type="GO" id="GO:0008483">
    <property type="term" value="F:transaminase activity"/>
    <property type="evidence" value="ECO:0007669"/>
    <property type="project" value="UniProtKB-KW"/>
</dbReference>
<accession>A0A832GPV5</accession>
<feature type="modified residue" description="N6-(pyridoxal phosphate)lysine" evidence="4">
    <location>
        <position position="204"/>
    </location>
</feature>
<evidence type="ECO:0000256" key="1">
    <source>
        <dbReference type="ARBA" id="ARBA00022898"/>
    </source>
</evidence>
<organism evidence="6">
    <name type="scientific">Caldimicrobium thiodismutans</name>
    <dbReference type="NCBI Taxonomy" id="1653476"/>
    <lineage>
        <taxon>Bacteria</taxon>
        <taxon>Pseudomonadati</taxon>
        <taxon>Thermodesulfobacteriota</taxon>
        <taxon>Thermodesulfobacteria</taxon>
        <taxon>Thermodesulfobacteriales</taxon>
        <taxon>Thermodesulfobacteriaceae</taxon>
        <taxon>Caldimicrobium</taxon>
    </lineage>
</organism>
<dbReference type="InterPro" id="IPR015422">
    <property type="entry name" value="PyrdxlP-dep_Trfase_small"/>
</dbReference>
<dbReference type="InterPro" id="IPR015424">
    <property type="entry name" value="PyrdxlP-dep_Trfase"/>
</dbReference>
<evidence type="ECO:0000256" key="4">
    <source>
        <dbReference type="PIRSR" id="PIRSR000390-2"/>
    </source>
</evidence>
<protein>
    <submittedName>
        <fullName evidence="6">DegT/DnrJ/EryC1/StrS family aminotransferase</fullName>
    </submittedName>
</protein>
<reference evidence="6" key="1">
    <citation type="journal article" date="2020" name="mSystems">
        <title>Genome- and Community-Level Interaction Insights into Carbon Utilization and Element Cycling Functions of Hydrothermarchaeota in Hydrothermal Sediment.</title>
        <authorList>
            <person name="Zhou Z."/>
            <person name="Liu Y."/>
            <person name="Xu W."/>
            <person name="Pan J."/>
            <person name="Luo Z.H."/>
            <person name="Li M."/>
        </authorList>
    </citation>
    <scope>NUCLEOTIDE SEQUENCE [LARGE SCALE GENOMIC DNA]</scope>
    <source>
        <strain evidence="6">SpSt-605</strain>
    </source>
</reference>
<comment type="caution">
    <text evidence="6">The sequence shown here is derived from an EMBL/GenBank/DDBJ whole genome shotgun (WGS) entry which is preliminary data.</text>
</comment>
<evidence type="ECO:0000256" key="3">
    <source>
        <dbReference type="PIRSR" id="PIRSR000390-1"/>
    </source>
</evidence>
<evidence type="ECO:0000256" key="2">
    <source>
        <dbReference type="ARBA" id="ARBA00037999"/>
    </source>
</evidence>
<dbReference type="AlphaFoldDB" id="A0A832GPV5"/>
<dbReference type="CDD" id="cd00616">
    <property type="entry name" value="AHBA_syn"/>
    <property type="match status" value="1"/>
</dbReference>
<evidence type="ECO:0000256" key="5">
    <source>
        <dbReference type="RuleBase" id="RU004508"/>
    </source>
</evidence>
<name>A0A832GPV5_9BACT</name>
<feature type="active site" description="Proton acceptor" evidence="3">
    <location>
        <position position="204"/>
    </location>
</feature>
<comment type="similarity">
    <text evidence="2 5">Belongs to the DegT/DnrJ/EryC1 family.</text>
</comment>
<dbReference type="PIRSF" id="PIRSF000390">
    <property type="entry name" value="PLP_StrS"/>
    <property type="match status" value="1"/>
</dbReference>
<dbReference type="InterPro" id="IPR015421">
    <property type="entry name" value="PyrdxlP-dep_Trfase_major"/>
</dbReference>
<evidence type="ECO:0000313" key="6">
    <source>
        <dbReference type="EMBL" id="HGV55034.1"/>
    </source>
</evidence>
<keyword evidence="1 4" id="KW-0663">Pyridoxal phosphate</keyword>
<dbReference type="Gene3D" id="3.90.1150.10">
    <property type="entry name" value="Aspartate Aminotransferase, domain 1"/>
    <property type="match status" value="1"/>
</dbReference>
<dbReference type="GO" id="GO:0030170">
    <property type="term" value="F:pyridoxal phosphate binding"/>
    <property type="evidence" value="ECO:0007669"/>
    <property type="project" value="TreeGrafter"/>
</dbReference>
<dbReference type="PANTHER" id="PTHR30244">
    <property type="entry name" value="TRANSAMINASE"/>
    <property type="match status" value="1"/>
</dbReference>
<dbReference type="PANTHER" id="PTHR30244:SF36">
    <property type="entry name" value="3-OXO-GLUCOSE-6-PHOSPHATE:GLUTAMATE AMINOTRANSFERASE"/>
    <property type="match status" value="1"/>
</dbReference>
<keyword evidence="6" id="KW-0032">Aminotransferase</keyword>
<dbReference type="EMBL" id="DSZU01000047">
    <property type="protein sequence ID" value="HGV55034.1"/>
    <property type="molecule type" value="Genomic_DNA"/>
</dbReference>
<dbReference type="GO" id="GO:0000271">
    <property type="term" value="P:polysaccharide biosynthetic process"/>
    <property type="evidence" value="ECO:0007669"/>
    <property type="project" value="TreeGrafter"/>
</dbReference>
<proteinExistence type="inferred from homology"/>
<dbReference type="SUPFAM" id="SSF53383">
    <property type="entry name" value="PLP-dependent transferases"/>
    <property type="match status" value="1"/>
</dbReference>
<keyword evidence="6" id="KW-0808">Transferase</keyword>